<dbReference type="RefSeq" id="WP_013012115.1">
    <property type="nucleotide sequence ID" value="NC_013943.1"/>
</dbReference>
<dbReference type="Pfam" id="PF04015">
    <property type="entry name" value="DUF362"/>
    <property type="match status" value="1"/>
</dbReference>
<dbReference type="SUPFAM" id="SSF54862">
    <property type="entry name" value="4Fe-4S ferredoxins"/>
    <property type="match status" value="1"/>
</dbReference>
<dbReference type="OrthoDB" id="9781559at2"/>
<dbReference type="eggNOG" id="COG2768">
    <property type="taxonomic scope" value="Bacteria"/>
</dbReference>
<dbReference type="Gene3D" id="3.30.70.20">
    <property type="match status" value="1"/>
</dbReference>
<dbReference type="PANTHER" id="PTHR24960:SF83">
    <property type="entry name" value="4FE-4S FERREDOXIN-TYPE DOMAIN-CONTAINING PROTEIN"/>
    <property type="match status" value="1"/>
</dbReference>
<dbReference type="AlphaFoldDB" id="D4H6F4"/>
<dbReference type="PaxDb" id="522772-Dacet_2878"/>
<reference evidence="6 7" key="1">
    <citation type="journal article" date="2010" name="Stand. Genomic Sci.">
        <title>Complete genome sequence of Denitrovibrio acetiphilus type strain (N2460).</title>
        <authorList>
            <person name="Kiss H."/>
            <person name="Lang E."/>
            <person name="Lapidus A."/>
            <person name="Copeland A."/>
            <person name="Nolan M."/>
            <person name="Glavina Del Rio T."/>
            <person name="Chen F."/>
            <person name="Lucas S."/>
            <person name="Tice H."/>
            <person name="Cheng J.F."/>
            <person name="Han C."/>
            <person name="Goodwin L."/>
            <person name="Pitluck S."/>
            <person name="Liolios K."/>
            <person name="Pati A."/>
            <person name="Ivanova N."/>
            <person name="Mavromatis K."/>
            <person name="Chen A."/>
            <person name="Palaniappan K."/>
            <person name="Land M."/>
            <person name="Hauser L."/>
            <person name="Chang Y.J."/>
            <person name="Jeffries C.D."/>
            <person name="Detter J.C."/>
            <person name="Brettin T."/>
            <person name="Spring S."/>
            <person name="Rohde M."/>
            <person name="Goker M."/>
            <person name="Woyke T."/>
            <person name="Bristow J."/>
            <person name="Eisen J.A."/>
            <person name="Markowitz V."/>
            <person name="Hugenholtz P."/>
            <person name="Kyrpides N.C."/>
            <person name="Klenk H.P."/>
        </authorList>
    </citation>
    <scope>NUCLEOTIDE SEQUENCE [LARGE SCALE GENOMIC DNA]</scope>
    <source>
        <strain evidence="7">DSM 12809 / NBRC 114555 / N2460</strain>
    </source>
</reference>
<keyword evidence="3" id="KW-0408">Iron</keyword>
<feature type="domain" description="4Fe-4S ferredoxin-type" evidence="5">
    <location>
        <begin position="216"/>
        <end position="242"/>
    </location>
</feature>
<evidence type="ECO:0000256" key="4">
    <source>
        <dbReference type="ARBA" id="ARBA00023014"/>
    </source>
</evidence>
<dbReference type="STRING" id="522772.Dacet_2878"/>
<dbReference type="PROSITE" id="PS51379">
    <property type="entry name" value="4FE4S_FER_2"/>
    <property type="match status" value="2"/>
</dbReference>
<dbReference type="InterPro" id="IPR017900">
    <property type="entry name" value="4Fe4S_Fe_S_CS"/>
</dbReference>
<evidence type="ECO:0000313" key="6">
    <source>
        <dbReference type="EMBL" id="ADD69628.1"/>
    </source>
</evidence>
<evidence type="ECO:0000256" key="1">
    <source>
        <dbReference type="ARBA" id="ARBA00022485"/>
    </source>
</evidence>
<dbReference type="GO" id="GO:0051539">
    <property type="term" value="F:4 iron, 4 sulfur cluster binding"/>
    <property type="evidence" value="ECO:0007669"/>
    <property type="project" value="UniProtKB-KW"/>
</dbReference>
<dbReference type="InterPro" id="IPR017896">
    <property type="entry name" value="4Fe4S_Fe-S-bd"/>
</dbReference>
<keyword evidence="4" id="KW-0411">Iron-sulfur</keyword>
<organism evidence="6 7">
    <name type="scientific">Denitrovibrio acetiphilus (strain DSM 12809 / NBRC 114555 / N2460)</name>
    <dbReference type="NCBI Taxonomy" id="522772"/>
    <lineage>
        <taxon>Bacteria</taxon>
        <taxon>Pseudomonadati</taxon>
        <taxon>Deferribacterota</taxon>
        <taxon>Deferribacteres</taxon>
        <taxon>Deferribacterales</taxon>
        <taxon>Geovibrionaceae</taxon>
        <taxon>Denitrovibrio</taxon>
    </lineage>
</organism>
<keyword evidence="2" id="KW-0479">Metal-binding</keyword>
<dbReference type="InterPro" id="IPR050157">
    <property type="entry name" value="PSI_iron-sulfur_center"/>
</dbReference>
<dbReference type="PROSITE" id="PS00198">
    <property type="entry name" value="4FE4S_FER_1"/>
    <property type="match status" value="1"/>
</dbReference>
<dbReference type="Pfam" id="PF12838">
    <property type="entry name" value="Fer4_7"/>
    <property type="match status" value="1"/>
</dbReference>
<dbReference type="HOGENOM" id="CLU_046240_0_0_0"/>
<evidence type="ECO:0000259" key="5">
    <source>
        <dbReference type="PROSITE" id="PS51379"/>
    </source>
</evidence>
<feature type="domain" description="4Fe-4S ferredoxin-type" evidence="5">
    <location>
        <begin position="186"/>
        <end position="215"/>
    </location>
</feature>
<dbReference type="Proteomes" id="UP000002012">
    <property type="component" value="Chromosome"/>
</dbReference>
<evidence type="ECO:0000256" key="2">
    <source>
        <dbReference type="ARBA" id="ARBA00022723"/>
    </source>
</evidence>
<gene>
    <name evidence="6" type="ordered locus">Dacet_2878</name>
</gene>
<proteinExistence type="predicted"/>
<dbReference type="InParanoid" id="D4H6F4"/>
<name>D4H6F4_DENA2</name>
<dbReference type="PANTHER" id="PTHR24960">
    <property type="entry name" value="PHOTOSYSTEM I IRON-SULFUR CENTER-RELATED"/>
    <property type="match status" value="1"/>
</dbReference>
<evidence type="ECO:0000313" key="7">
    <source>
        <dbReference type="Proteomes" id="UP000002012"/>
    </source>
</evidence>
<dbReference type="InterPro" id="IPR007160">
    <property type="entry name" value="DUF362"/>
</dbReference>
<sequence length="355" mass="38319">MSSDVFFSTIDSKKHKSPLLKVKKLINRCAPEKFFSKNELIAVKTHFGEMGNTAFLRPVFLRPVIEKLNNIGAKPFLTDTNTLYVGMRTNSVDHLYNATMNGFNYSTLQVPVIIADGLRGDNSTEIEINGDILSSVKLAADIATADGMFVVSHFKGHEVTGFGGAIKNISMGCSCRQGKLDMHSDSKPGIFADKCTSCGRCLSFCASSAIDMSPKATINENCSGCSMCISVCPQAAIYINWNASSASTQSKMAEYASGVVKALKGKIIYLNIIMSVSPACDCYPGNDRPVVGDIGFAASTDPVALDKACLDLVCNAYGGTDPFRERYPEVDSDIQLSHAEKMGVGTKKYKLIEVQ</sequence>
<evidence type="ECO:0000256" key="3">
    <source>
        <dbReference type="ARBA" id="ARBA00023004"/>
    </source>
</evidence>
<keyword evidence="7" id="KW-1185">Reference proteome</keyword>
<accession>D4H6F4</accession>
<protein>
    <submittedName>
        <fullName evidence="6">4Fe-4S ferredoxin iron-sulfur binding domain protein</fullName>
    </submittedName>
</protein>
<keyword evidence="1" id="KW-0004">4Fe-4S</keyword>
<dbReference type="GO" id="GO:0046872">
    <property type="term" value="F:metal ion binding"/>
    <property type="evidence" value="ECO:0007669"/>
    <property type="project" value="UniProtKB-KW"/>
</dbReference>
<dbReference type="EMBL" id="CP001968">
    <property type="protein sequence ID" value="ADD69628.1"/>
    <property type="molecule type" value="Genomic_DNA"/>
</dbReference>
<dbReference type="KEGG" id="dap:Dacet_2878"/>